<proteinExistence type="predicted"/>
<dbReference type="Proteomes" id="UP000076872">
    <property type="component" value="Unassembled WGS sequence"/>
</dbReference>
<evidence type="ECO:0000313" key="1">
    <source>
        <dbReference type="EMBL" id="KZV00754.1"/>
    </source>
</evidence>
<name>A0AAW3RAV9_LACPN</name>
<accession>A0AAW3RAV9</accession>
<dbReference type="EMBL" id="LUXO01000036">
    <property type="protein sequence ID" value="KZV00754.1"/>
    <property type="molecule type" value="Genomic_DNA"/>
</dbReference>
<comment type="caution">
    <text evidence="1">The sequence shown here is derived from an EMBL/GenBank/DDBJ whole genome shotgun (WGS) entry which is preliminary data.</text>
</comment>
<protein>
    <submittedName>
        <fullName evidence="1">Uncharacterized protein</fullName>
    </submittedName>
</protein>
<sequence>MILISWVKAQVNLCVVGGSNNPLSITPTTNNVTADEQ</sequence>
<evidence type="ECO:0000313" key="2">
    <source>
        <dbReference type="Proteomes" id="UP000076872"/>
    </source>
</evidence>
<gene>
    <name evidence="1" type="ORF">NAB2_3111</name>
</gene>
<dbReference type="AlphaFoldDB" id="A0AAW3RAV9"/>
<reference evidence="1 2" key="1">
    <citation type="submission" date="2016-03" db="EMBL/GenBank/DDBJ databases">
        <title>Comparative genomics of 54 Lactobacillus plantarum strains reveals genomic uncoupling from niche constraints.</title>
        <authorList>
            <person name="Martino M.E."/>
        </authorList>
    </citation>
    <scope>NUCLEOTIDE SEQUENCE [LARGE SCALE GENOMIC DNA]</scope>
    <source>
        <strain evidence="1 2">NAB2</strain>
    </source>
</reference>
<organism evidence="1 2">
    <name type="scientific">Lactiplantibacillus plantarum</name>
    <name type="common">Lactobacillus plantarum</name>
    <dbReference type="NCBI Taxonomy" id="1590"/>
    <lineage>
        <taxon>Bacteria</taxon>
        <taxon>Bacillati</taxon>
        <taxon>Bacillota</taxon>
        <taxon>Bacilli</taxon>
        <taxon>Lactobacillales</taxon>
        <taxon>Lactobacillaceae</taxon>
        <taxon>Lactiplantibacillus</taxon>
    </lineage>
</organism>